<keyword evidence="3" id="KW-1185">Reference proteome</keyword>
<sequence>MGKDDVRLLPLALVLIGAVGSAWADCTNPPGQAGFVRYAANVSMMVFCDGTNWVSMSGGANVTVGGNVNNPGGADTYVQFNSGGTAFGGSSAFTWNTGTSTLSVTNISATNLSGLLQTAAQPNITSVGTLTGLTVNGTVSATTVSGTTGYFTNLVVNGVSVTGGAQADRIVSGSTKVVANSTTDIISLSTANVTWGYLASSTSYLPTLAGAKVSSTNASHNTVQLVPEPITNIMGGGGNYILSGTTAVSTSSAGTINFATNGNTQMTIDSAGNVGVGTSAPSTALDVSGTFIRKIYRASGVGPYIQSPGTVTGRTLTFTKMKNGTDILIRYADTLGAYRTSSLSTYCTFTIKVDGANCPTSIAGVVYYPGASDAVMSPSYIEGSCSGLSVGSHTISVASTTSTAMWCYAGYSPASWSLTAEEVY</sequence>
<gene>
    <name evidence="2" type="ORF">PQJ73_05330</name>
</gene>
<dbReference type="RefSeq" id="WP_272775947.1">
    <property type="nucleotide sequence ID" value="NZ_JAQQLI010000005.1"/>
</dbReference>
<evidence type="ECO:0000256" key="1">
    <source>
        <dbReference type="SAM" id="SignalP"/>
    </source>
</evidence>
<comment type="caution">
    <text evidence="2">The sequence shown here is derived from an EMBL/GenBank/DDBJ whole genome shotgun (WGS) entry which is preliminary data.</text>
</comment>
<evidence type="ECO:0000313" key="3">
    <source>
        <dbReference type="Proteomes" id="UP001165652"/>
    </source>
</evidence>
<organism evidence="2 3">
    <name type="scientific">Rhodoplanes tepidamans</name>
    <name type="common">Rhodoplanes cryptolactis</name>
    <dbReference type="NCBI Taxonomy" id="200616"/>
    <lineage>
        <taxon>Bacteria</taxon>
        <taxon>Pseudomonadati</taxon>
        <taxon>Pseudomonadota</taxon>
        <taxon>Alphaproteobacteria</taxon>
        <taxon>Hyphomicrobiales</taxon>
        <taxon>Nitrobacteraceae</taxon>
        <taxon>Rhodoplanes</taxon>
    </lineage>
</organism>
<reference evidence="2" key="1">
    <citation type="journal article" date="2023" name="Microbiol Resour">
        <title>Genome Sequences of Rhodoplanes serenus and Two Thermotolerant Strains, Rhodoplanes tepidamans and 'Rhodoplanes cryptolactis,' Further Refine the Genus.</title>
        <authorList>
            <person name="Rayyan A.A."/>
            <person name="Kyndt J.A."/>
        </authorList>
    </citation>
    <scope>NUCLEOTIDE SEQUENCE</scope>
    <source>
        <strain evidence="2">DSM 9987</strain>
    </source>
</reference>
<feature type="signal peptide" evidence="1">
    <location>
        <begin position="1"/>
        <end position="24"/>
    </location>
</feature>
<dbReference type="EMBL" id="JAQQLI010000005">
    <property type="protein sequence ID" value="MDC7785098.1"/>
    <property type="molecule type" value="Genomic_DNA"/>
</dbReference>
<proteinExistence type="predicted"/>
<reference evidence="2" key="2">
    <citation type="submission" date="2023-02" db="EMBL/GenBank/DDBJ databases">
        <authorList>
            <person name="Rayyan A."/>
            <person name="Meyer T."/>
            <person name="Kyndt J.A."/>
        </authorList>
    </citation>
    <scope>NUCLEOTIDE SEQUENCE</scope>
    <source>
        <strain evidence="2">DSM 9987</strain>
    </source>
</reference>
<protein>
    <submittedName>
        <fullName evidence="2">Uncharacterized protein</fullName>
    </submittedName>
</protein>
<accession>A0ABT5J613</accession>
<name>A0ABT5J613_RHOTP</name>
<dbReference type="Proteomes" id="UP001165652">
    <property type="component" value="Unassembled WGS sequence"/>
</dbReference>
<evidence type="ECO:0000313" key="2">
    <source>
        <dbReference type="EMBL" id="MDC7785098.1"/>
    </source>
</evidence>
<keyword evidence="1" id="KW-0732">Signal</keyword>
<feature type="chain" id="PRO_5046980502" evidence="1">
    <location>
        <begin position="25"/>
        <end position="424"/>
    </location>
</feature>